<dbReference type="Pfam" id="PF02535">
    <property type="entry name" value="Zip"/>
    <property type="match status" value="1"/>
</dbReference>
<dbReference type="STRING" id="1182544.W9W3R7"/>
<proteinExistence type="predicted"/>
<dbReference type="InterPro" id="IPR003689">
    <property type="entry name" value="ZIP"/>
</dbReference>
<dbReference type="PANTHER" id="PTHR11040">
    <property type="entry name" value="ZINC/IRON TRANSPORTER"/>
    <property type="match status" value="1"/>
</dbReference>
<feature type="region of interest" description="Disordered" evidence="5">
    <location>
        <begin position="126"/>
        <end position="156"/>
    </location>
</feature>
<dbReference type="PANTHER" id="PTHR11040:SF24">
    <property type="entry name" value="FE(2+) TRANSPORTER 3"/>
    <property type="match status" value="1"/>
</dbReference>
<feature type="transmembrane region" description="Helical" evidence="6">
    <location>
        <begin position="20"/>
        <end position="42"/>
    </location>
</feature>
<gene>
    <name evidence="7" type="ORF">A1O7_03031</name>
</gene>
<keyword evidence="8" id="KW-1185">Reference proteome</keyword>
<dbReference type="GeneID" id="19177632"/>
<accession>W9W3R7</accession>
<feature type="transmembrane region" description="Helical" evidence="6">
    <location>
        <begin position="96"/>
        <end position="118"/>
    </location>
</feature>
<dbReference type="Proteomes" id="UP000019473">
    <property type="component" value="Unassembled WGS sequence"/>
</dbReference>
<dbReference type="eggNOG" id="KOG1558">
    <property type="taxonomic scope" value="Eukaryota"/>
</dbReference>
<dbReference type="VEuPathDB" id="FungiDB:A1O7_03031"/>
<sequence length="420" mass="45321">MSERPQCGGGGISQDDYDLPLHVAAVFMVFAFSIGGAGFPVAGKRMPWMRIAPGILFFCKHFGTGVLVATAFVHLIPTAFSSLTDPCLPPLLTEEYPAMPGVIMMAALFALFTVEMYLKAKVGGHSHGGPTGHGTAALADQGARPGTRGHQTLPSYGTAARTGEHVVYPDYEKPHAYTHTYEVTPASREEIEQYNNLAEMPTWFQVFYAQYVRQREELKAMIVAVTPRAAPVFTETSSFDDRSSIVLSDTESLADELTLKRMNLNITLLEGGILFHSIFVGMTISITSDGFVVLLIAILFHQFFEGLGLGSRIAAVPYPNKAVRPWLLVVAFGLTCPIGQAIGLLTRNSYDPSSAFALILVGAFNAFSSGLLIYAATVDLLAEDFLSEEAQLTLTKKDKIMAFIYVLLGAAGMAIVGAFA</sequence>
<keyword evidence="4 6" id="KW-0472">Membrane</keyword>
<feature type="transmembrane region" description="Helical" evidence="6">
    <location>
        <begin position="402"/>
        <end position="419"/>
    </location>
</feature>
<dbReference type="AlphaFoldDB" id="W9W3R7"/>
<feature type="transmembrane region" description="Helical" evidence="6">
    <location>
        <begin position="326"/>
        <end position="345"/>
    </location>
</feature>
<protein>
    <recommendedName>
        <fullName evidence="9">Zinc transporter, ZIP family</fullName>
    </recommendedName>
</protein>
<organism evidence="7 8">
    <name type="scientific">Cladophialophora yegresii CBS 114405</name>
    <dbReference type="NCBI Taxonomy" id="1182544"/>
    <lineage>
        <taxon>Eukaryota</taxon>
        <taxon>Fungi</taxon>
        <taxon>Dikarya</taxon>
        <taxon>Ascomycota</taxon>
        <taxon>Pezizomycotina</taxon>
        <taxon>Eurotiomycetes</taxon>
        <taxon>Chaetothyriomycetidae</taxon>
        <taxon>Chaetothyriales</taxon>
        <taxon>Herpotrichiellaceae</taxon>
        <taxon>Cladophialophora</taxon>
    </lineage>
</organism>
<evidence type="ECO:0000256" key="1">
    <source>
        <dbReference type="ARBA" id="ARBA00004141"/>
    </source>
</evidence>
<dbReference type="EMBL" id="AMGW01000002">
    <property type="protein sequence ID" value="EXJ62593.1"/>
    <property type="molecule type" value="Genomic_DNA"/>
</dbReference>
<evidence type="ECO:0000256" key="3">
    <source>
        <dbReference type="ARBA" id="ARBA00022989"/>
    </source>
</evidence>
<dbReference type="GO" id="GO:0005886">
    <property type="term" value="C:plasma membrane"/>
    <property type="evidence" value="ECO:0007669"/>
    <property type="project" value="TreeGrafter"/>
</dbReference>
<dbReference type="OrthoDB" id="448280at2759"/>
<evidence type="ECO:0000256" key="2">
    <source>
        <dbReference type="ARBA" id="ARBA00022692"/>
    </source>
</evidence>
<evidence type="ECO:0000256" key="6">
    <source>
        <dbReference type="SAM" id="Phobius"/>
    </source>
</evidence>
<keyword evidence="3 6" id="KW-1133">Transmembrane helix</keyword>
<feature type="transmembrane region" description="Helical" evidence="6">
    <location>
        <begin position="357"/>
        <end position="381"/>
    </location>
</feature>
<dbReference type="GO" id="GO:0005385">
    <property type="term" value="F:zinc ion transmembrane transporter activity"/>
    <property type="evidence" value="ECO:0007669"/>
    <property type="project" value="TreeGrafter"/>
</dbReference>
<evidence type="ECO:0000256" key="5">
    <source>
        <dbReference type="SAM" id="MobiDB-lite"/>
    </source>
</evidence>
<dbReference type="RefSeq" id="XP_007755247.1">
    <property type="nucleotide sequence ID" value="XM_007757057.1"/>
</dbReference>
<reference evidence="7 8" key="1">
    <citation type="submission" date="2013-03" db="EMBL/GenBank/DDBJ databases">
        <title>The Genome Sequence of Cladophialophora yegresii CBS 114405.</title>
        <authorList>
            <consortium name="The Broad Institute Genomics Platform"/>
            <person name="Cuomo C."/>
            <person name="de Hoog S."/>
            <person name="Gorbushina A."/>
            <person name="Walker B."/>
            <person name="Young S.K."/>
            <person name="Zeng Q."/>
            <person name="Gargeya S."/>
            <person name="Fitzgerald M."/>
            <person name="Haas B."/>
            <person name="Abouelleil A."/>
            <person name="Allen A.W."/>
            <person name="Alvarado L."/>
            <person name="Arachchi H.M."/>
            <person name="Berlin A.M."/>
            <person name="Chapman S.B."/>
            <person name="Gainer-Dewar J."/>
            <person name="Goldberg J."/>
            <person name="Griggs A."/>
            <person name="Gujja S."/>
            <person name="Hansen M."/>
            <person name="Howarth C."/>
            <person name="Imamovic A."/>
            <person name="Ireland A."/>
            <person name="Larimer J."/>
            <person name="McCowan C."/>
            <person name="Murphy C."/>
            <person name="Pearson M."/>
            <person name="Poon T.W."/>
            <person name="Priest M."/>
            <person name="Roberts A."/>
            <person name="Saif S."/>
            <person name="Shea T."/>
            <person name="Sisk P."/>
            <person name="Sykes S."/>
            <person name="Wortman J."/>
            <person name="Nusbaum C."/>
            <person name="Birren B."/>
        </authorList>
    </citation>
    <scope>NUCLEOTIDE SEQUENCE [LARGE SCALE GENOMIC DNA]</scope>
    <source>
        <strain evidence="7 8">CBS 114405</strain>
    </source>
</reference>
<evidence type="ECO:0000256" key="4">
    <source>
        <dbReference type="ARBA" id="ARBA00023136"/>
    </source>
</evidence>
<evidence type="ECO:0000313" key="8">
    <source>
        <dbReference type="Proteomes" id="UP000019473"/>
    </source>
</evidence>
<dbReference type="HOGENOM" id="CLU_027089_1_0_1"/>
<name>W9W3R7_9EURO</name>
<evidence type="ECO:0008006" key="9">
    <source>
        <dbReference type="Google" id="ProtNLM"/>
    </source>
</evidence>
<comment type="caution">
    <text evidence="7">The sequence shown here is derived from an EMBL/GenBank/DDBJ whole genome shotgun (WGS) entry which is preliminary data.</text>
</comment>
<keyword evidence="2 6" id="KW-0812">Transmembrane</keyword>
<feature type="transmembrane region" description="Helical" evidence="6">
    <location>
        <begin position="54"/>
        <end position="76"/>
    </location>
</feature>
<evidence type="ECO:0000313" key="7">
    <source>
        <dbReference type="EMBL" id="EXJ62593.1"/>
    </source>
</evidence>
<comment type="subcellular location">
    <subcellularLocation>
        <location evidence="1">Membrane</location>
        <topology evidence="1">Multi-pass membrane protein</topology>
    </subcellularLocation>
</comment>